<dbReference type="PANTHER" id="PTHR35841">
    <property type="entry name" value="PHOSPHONATES-BINDING PERIPLASMIC PROTEIN"/>
    <property type="match status" value="1"/>
</dbReference>
<accession>A0A1S8YTF3</accession>
<dbReference type="STRING" id="1926881.BTJ39_02890"/>
<comment type="caution">
    <text evidence="1">The sequence shown here is derived from an EMBL/GenBank/DDBJ whole genome shotgun (WGS) entry which is preliminary data.</text>
</comment>
<dbReference type="Proteomes" id="UP000190667">
    <property type="component" value="Unassembled WGS sequence"/>
</dbReference>
<evidence type="ECO:0000313" key="1">
    <source>
        <dbReference type="EMBL" id="OON42116.1"/>
    </source>
</evidence>
<reference evidence="1 2" key="1">
    <citation type="submission" date="2016-12" db="EMBL/GenBank/DDBJ databases">
        <title>Izhakiella australiana sp. nov. of genus Izhakiella isolated from Australian desert.</title>
        <authorList>
            <person name="Ji M."/>
        </authorList>
    </citation>
    <scope>NUCLEOTIDE SEQUENCE [LARGE SCALE GENOMIC DNA]</scope>
    <source>
        <strain evidence="1 2">D4N98</strain>
    </source>
</reference>
<dbReference type="RefSeq" id="WP_078001148.1">
    <property type="nucleotide sequence ID" value="NZ_MRUL01000001.1"/>
</dbReference>
<dbReference type="PANTHER" id="PTHR35841:SF1">
    <property type="entry name" value="PHOSPHONATES-BINDING PERIPLASMIC PROTEIN"/>
    <property type="match status" value="1"/>
</dbReference>
<protein>
    <submittedName>
        <fullName evidence="1">Phosphate ABC transporter substrate-binding protein</fullName>
    </submittedName>
</protein>
<evidence type="ECO:0000313" key="2">
    <source>
        <dbReference type="Proteomes" id="UP000190667"/>
    </source>
</evidence>
<dbReference type="OrthoDB" id="5599602at2"/>
<dbReference type="Pfam" id="PF12974">
    <property type="entry name" value="Phosphonate-bd"/>
    <property type="match status" value="1"/>
</dbReference>
<dbReference type="AlphaFoldDB" id="A0A1S8YTF3"/>
<dbReference type="EMBL" id="MRUL01000001">
    <property type="protein sequence ID" value="OON42116.1"/>
    <property type="molecule type" value="Genomic_DNA"/>
</dbReference>
<proteinExistence type="predicted"/>
<gene>
    <name evidence="1" type="ORF">BTJ39_02890</name>
</gene>
<keyword evidence="2" id="KW-1185">Reference proteome</keyword>
<name>A0A1S8YTF3_9GAMM</name>
<organism evidence="1 2">
    <name type="scientific">Izhakiella australiensis</name>
    <dbReference type="NCBI Taxonomy" id="1926881"/>
    <lineage>
        <taxon>Bacteria</taxon>
        <taxon>Pseudomonadati</taxon>
        <taxon>Pseudomonadota</taxon>
        <taxon>Gammaproteobacteria</taxon>
        <taxon>Enterobacterales</taxon>
        <taxon>Erwiniaceae</taxon>
        <taxon>Izhakiella</taxon>
    </lineage>
</organism>
<dbReference type="SUPFAM" id="SSF53850">
    <property type="entry name" value="Periplasmic binding protein-like II"/>
    <property type="match status" value="1"/>
</dbReference>
<sequence>MSNLISLPMYDLCRSDSEALCSALRSLLIKRGMPAASLTVARPQAELLSHWRREDLLLSQTCGYPLVTQLAEVQLVGCFHYDAPGCDGARYRSFLVSRQEDAGKALADFVGRRAVCNGLDSQSGYNALRKMVAPLARDGKFFGAVSFSGSHRQSLLALNKNTADIAAIDCVTFALLQRHQPTLLHNLAIIGQSPSAPGLPLITSGATSALTLGMLQDALYQLVSDAAYQQLCRALFITGFSVVTREPYSLLLDWLREAEARGVSAL</sequence>
<dbReference type="Gene3D" id="3.40.190.10">
    <property type="entry name" value="Periplasmic binding protein-like II"/>
    <property type="match status" value="1"/>
</dbReference>